<evidence type="ECO:0000256" key="2">
    <source>
        <dbReference type="ARBA" id="ARBA00010135"/>
    </source>
</evidence>
<dbReference type="Pfam" id="PF07651">
    <property type="entry name" value="ANTH"/>
    <property type="match status" value="1"/>
</dbReference>
<evidence type="ECO:0000313" key="13">
    <source>
        <dbReference type="Proteomes" id="UP001239994"/>
    </source>
</evidence>
<dbReference type="GO" id="GO:0035615">
    <property type="term" value="F:clathrin adaptor activity"/>
    <property type="evidence" value="ECO:0007669"/>
    <property type="project" value="TreeGrafter"/>
</dbReference>
<dbReference type="Proteomes" id="UP001239994">
    <property type="component" value="Unassembled WGS sequence"/>
</dbReference>
<dbReference type="Pfam" id="PF01608">
    <property type="entry name" value="I_LWEQ"/>
    <property type="match status" value="1"/>
</dbReference>
<dbReference type="Pfam" id="PF16515">
    <property type="entry name" value="HIP1_clath_bdg"/>
    <property type="match status" value="1"/>
</dbReference>
<feature type="domain" description="I/LWEQ" evidence="11">
    <location>
        <begin position="784"/>
        <end position="1025"/>
    </location>
</feature>
<comment type="caution">
    <text evidence="12">The sequence shown here is derived from an EMBL/GenBank/DDBJ whole genome shotgun (WGS) entry which is preliminary data.</text>
</comment>
<evidence type="ECO:0000256" key="1">
    <source>
        <dbReference type="ARBA" id="ARBA00004156"/>
    </source>
</evidence>
<reference evidence="12" key="1">
    <citation type="submission" date="2023-03" db="EMBL/GenBank/DDBJ databases">
        <title>Electrophorus voltai genome.</title>
        <authorList>
            <person name="Bian C."/>
        </authorList>
    </citation>
    <scope>NUCLEOTIDE SEQUENCE</scope>
    <source>
        <strain evidence="12">CB-2022</strain>
        <tissue evidence="12">Muscle</tissue>
    </source>
</reference>
<dbReference type="GO" id="GO:0051130">
    <property type="term" value="P:positive regulation of cellular component organization"/>
    <property type="evidence" value="ECO:0007669"/>
    <property type="project" value="UniProtKB-ARBA"/>
</dbReference>
<dbReference type="EMBL" id="JAROKS010000001">
    <property type="protein sequence ID" value="KAK1806783.1"/>
    <property type="molecule type" value="Genomic_DNA"/>
</dbReference>
<feature type="non-terminal residue" evidence="12">
    <location>
        <position position="1"/>
    </location>
</feature>
<dbReference type="FunFam" id="1.20.1410.10:FF:000002">
    <property type="entry name" value="Huntingtin interacting protein 1"/>
    <property type="match status" value="1"/>
</dbReference>
<dbReference type="GO" id="GO:0043325">
    <property type="term" value="F:phosphatidylinositol-3,4-bisphosphate binding"/>
    <property type="evidence" value="ECO:0007669"/>
    <property type="project" value="TreeGrafter"/>
</dbReference>
<proteinExistence type="inferred from homology"/>
<feature type="compositionally biased region" description="Pro residues" evidence="10">
    <location>
        <begin position="1043"/>
        <end position="1052"/>
    </location>
</feature>
<dbReference type="GO" id="GO:0051050">
    <property type="term" value="P:positive regulation of transport"/>
    <property type="evidence" value="ECO:0007669"/>
    <property type="project" value="UniProtKB-ARBA"/>
</dbReference>
<dbReference type="GO" id="GO:0051015">
    <property type="term" value="F:actin filament binding"/>
    <property type="evidence" value="ECO:0007669"/>
    <property type="project" value="TreeGrafter"/>
</dbReference>
<dbReference type="InterPro" id="IPR032422">
    <property type="entry name" value="HIP1_clath-bd"/>
</dbReference>
<dbReference type="InterPro" id="IPR002558">
    <property type="entry name" value="ILWEQ_dom"/>
</dbReference>
<dbReference type="PANTHER" id="PTHR10407">
    <property type="entry name" value="HUNTINGTIN INTERACTING PROTEIN 1"/>
    <property type="match status" value="1"/>
</dbReference>
<keyword evidence="5 9" id="KW-0175">Coiled coil</keyword>
<keyword evidence="3" id="KW-0963">Cytoplasm</keyword>
<evidence type="ECO:0000256" key="4">
    <source>
        <dbReference type="ARBA" id="ARBA00022583"/>
    </source>
</evidence>
<evidence type="ECO:0000256" key="8">
    <source>
        <dbReference type="ARBA" id="ARBA00023329"/>
    </source>
</evidence>
<dbReference type="GO" id="GO:0032051">
    <property type="term" value="F:clathrin light chain binding"/>
    <property type="evidence" value="ECO:0007669"/>
    <property type="project" value="TreeGrafter"/>
</dbReference>
<evidence type="ECO:0000256" key="7">
    <source>
        <dbReference type="ARBA" id="ARBA00023203"/>
    </source>
</evidence>
<dbReference type="Gene3D" id="1.20.1410.10">
    <property type="entry name" value="I/LWEQ domain"/>
    <property type="match status" value="1"/>
</dbReference>
<keyword evidence="4" id="KW-0254">Endocytosis</keyword>
<feature type="coiled-coil region" evidence="9">
    <location>
        <begin position="984"/>
        <end position="1020"/>
    </location>
</feature>
<feature type="region of interest" description="Disordered" evidence="10">
    <location>
        <begin position="1033"/>
        <end position="1083"/>
    </location>
</feature>
<dbReference type="Gene3D" id="6.10.250.920">
    <property type="match status" value="1"/>
</dbReference>
<dbReference type="GO" id="GO:0080025">
    <property type="term" value="F:phosphatidylinositol-3,5-bisphosphate binding"/>
    <property type="evidence" value="ECO:0007669"/>
    <property type="project" value="TreeGrafter"/>
</dbReference>
<dbReference type="FunFam" id="1.20.5.1700:FF:000002">
    <property type="entry name" value="Huntingtin interacting protein 1"/>
    <property type="match status" value="1"/>
</dbReference>
<organism evidence="12 13">
    <name type="scientific">Electrophorus voltai</name>
    <dbReference type="NCBI Taxonomy" id="2609070"/>
    <lineage>
        <taxon>Eukaryota</taxon>
        <taxon>Metazoa</taxon>
        <taxon>Chordata</taxon>
        <taxon>Craniata</taxon>
        <taxon>Vertebrata</taxon>
        <taxon>Euteleostomi</taxon>
        <taxon>Actinopterygii</taxon>
        <taxon>Neopterygii</taxon>
        <taxon>Teleostei</taxon>
        <taxon>Ostariophysi</taxon>
        <taxon>Gymnotiformes</taxon>
        <taxon>Gymnotoidei</taxon>
        <taxon>Gymnotidae</taxon>
        <taxon>Electrophorus</taxon>
    </lineage>
</organism>
<feature type="coiled-coil region" evidence="9">
    <location>
        <begin position="513"/>
        <end position="607"/>
    </location>
</feature>
<dbReference type="InterPro" id="IPR011417">
    <property type="entry name" value="ANTH_dom"/>
</dbReference>
<comment type="subcellular location">
    <subcellularLocation>
        <location evidence="1">Cytoplasmic vesicle membrane</location>
    </subcellularLocation>
</comment>
<evidence type="ECO:0000256" key="10">
    <source>
        <dbReference type="SAM" id="MobiDB-lite"/>
    </source>
</evidence>
<dbReference type="GO" id="GO:0030864">
    <property type="term" value="C:cortical actin cytoskeleton"/>
    <property type="evidence" value="ECO:0007669"/>
    <property type="project" value="TreeGrafter"/>
</dbReference>
<dbReference type="GO" id="GO:0048268">
    <property type="term" value="P:clathrin coat assembly"/>
    <property type="evidence" value="ECO:0007669"/>
    <property type="project" value="TreeGrafter"/>
</dbReference>
<evidence type="ECO:0000256" key="3">
    <source>
        <dbReference type="ARBA" id="ARBA00022490"/>
    </source>
</evidence>
<evidence type="ECO:0000313" key="12">
    <source>
        <dbReference type="EMBL" id="KAK1806783.1"/>
    </source>
</evidence>
<feature type="compositionally biased region" description="Polar residues" evidence="10">
    <location>
        <begin position="1"/>
        <end position="10"/>
    </location>
</feature>
<keyword evidence="6" id="KW-0472">Membrane</keyword>
<dbReference type="InterPro" id="IPR035964">
    <property type="entry name" value="I/LWEQ_dom_sf"/>
</dbReference>
<feature type="coiled-coil region" evidence="9">
    <location>
        <begin position="362"/>
        <end position="480"/>
    </location>
</feature>
<dbReference type="SUPFAM" id="SSF109885">
    <property type="entry name" value="I/LWEQ domain"/>
    <property type="match status" value="1"/>
</dbReference>
<accession>A0AAD8ZYX4</accession>
<dbReference type="PANTHER" id="PTHR10407:SF10">
    <property type="entry name" value="HUNTINGTIN-INTERACTING PROTEIN 1-RELATED PROTEIN"/>
    <property type="match status" value="1"/>
</dbReference>
<dbReference type="AlphaFoldDB" id="A0AAD8ZYX4"/>
<dbReference type="SMART" id="SM00307">
    <property type="entry name" value="ILWEQ"/>
    <property type="match status" value="1"/>
</dbReference>
<dbReference type="GO" id="GO:0030100">
    <property type="term" value="P:regulation of endocytosis"/>
    <property type="evidence" value="ECO:0007669"/>
    <property type="project" value="UniProtKB-ARBA"/>
</dbReference>
<dbReference type="GO" id="GO:0006897">
    <property type="term" value="P:endocytosis"/>
    <property type="evidence" value="ECO:0007669"/>
    <property type="project" value="UniProtKB-KW"/>
</dbReference>
<dbReference type="InterPro" id="IPR030224">
    <property type="entry name" value="Sla2_fam"/>
</dbReference>
<dbReference type="Gene3D" id="1.20.5.1700">
    <property type="match status" value="1"/>
</dbReference>
<keyword evidence="7" id="KW-0009">Actin-binding</keyword>
<keyword evidence="13" id="KW-1185">Reference proteome</keyword>
<dbReference type="GO" id="GO:0030659">
    <property type="term" value="C:cytoplasmic vesicle membrane"/>
    <property type="evidence" value="ECO:0007669"/>
    <property type="project" value="UniProtKB-SubCell"/>
</dbReference>
<feature type="region of interest" description="Disordered" evidence="10">
    <location>
        <begin position="1"/>
        <end position="22"/>
    </location>
</feature>
<evidence type="ECO:0000259" key="11">
    <source>
        <dbReference type="PROSITE" id="PS50945"/>
    </source>
</evidence>
<protein>
    <recommendedName>
        <fullName evidence="11">I/LWEQ domain-containing protein</fullName>
    </recommendedName>
</protein>
<evidence type="ECO:0000256" key="9">
    <source>
        <dbReference type="SAM" id="Coils"/>
    </source>
</evidence>
<dbReference type="PROSITE" id="PS50945">
    <property type="entry name" value="I_LWEQ"/>
    <property type="match status" value="1"/>
</dbReference>
<keyword evidence="8" id="KW-0968">Cytoplasmic vesicle</keyword>
<dbReference type="GO" id="GO:0030136">
    <property type="term" value="C:clathrin-coated vesicle"/>
    <property type="evidence" value="ECO:0007669"/>
    <property type="project" value="TreeGrafter"/>
</dbReference>
<dbReference type="GO" id="GO:0007015">
    <property type="term" value="P:actin filament organization"/>
    <property type="evidence" value="ECO:0007669"/>
    <property type="project" value="TreeGrafter"/>
</dbReference>
<comment type="similarity">
    <text evidence="2">Belongs to the SLA2 family.</text>
</comment>
<evidence type="ECO:0000256" key="5">
    <source>
        <dbReference type="ARBA" id="ARBA00023054"/>
    </source>
</evidence>
<sequence length="1083" mass="122351">IRQRMNSIRQVPSRVKSKRTETNLGAEREHFDKQQLTVLLVLTKSKANYSMTVAEEGYDSRNPVPSGKPFGYQIIQLEMLQPFINRCLKVLNWLCYPWSLQDCMRHYSDIAETGILWANLRDRYGYGQLVGLYTKLLCSKMEFHTKHPEIRCNLEASDELLERTAGTDINNVYVVHHFTWVILFQLTVEVFDYMDVELRLAEGVLRQLNTSIAISTLTAGQCKLAPLIQVYQLTHYKAIVNASMISSTGKYLHSKEPLAWAFAYLKMCLKTFFNKARDMLYFKRLIQIPRLPDSPPNFLRASALAEHVKPMVVIPDNEEPEDQEEDDPEPLIDVSEAASVSMASQPQVDIFDQAFGPPNNGFDDRDLQIDSLKQEIEHLRAELEKIKAEAQRYITQLKSQINSLEAELEEQRAQKQRALVENEQLRMELEATRQRNAEHENMQVTFVEAEKRAQATELRYNKLKEKHAELVANHAELLRKSADTVKMLSATQQTQEEVARTKQQLAFEVERVKQESDMKLEEQKFELDKLRREVEEKTGEILRVKGTLQTCEKASEQLNTSMSSLQAEKERLMRCVSEKEAELSSLRQAAQLKESSLQQERERSSKELGDLQVKLKDKHGREEQLLKKLLEEQFALLQGTVAEAEIIIQDAVAKLDDPLHIRCTSSPDYLVSRAEATLVSIDKVHAGHAHYLKNLEDAGPLLRALAQFSHLTADTIINGGATAHMAPTDHADRLTENCRECATQSLHFLQELKSKASIKSADPASVRVIVQKILRTAQGLRPKGMDVGKEELGDMVDKEMAATSAAIEEAVRRIDEMMNQARRDTEGVKLEVNERILNSCTDLMKAIRLLVLASTDLQKEIVESGRGAATVKEFYARNSRWTEGLISAAKAVGWGATELVDSADRVVLHTGKYEELIVCSHEIAASTAQLVAASKVKADRGSKKLSSLQQASRHVNEMAANVVASTKTGQEQIEDKDTMDFSGMSLIKLKKEEMESQVKVLELESMLENERLRLGELRKKHYEIAGVPLEQVAQDNGLRTPSPTVPSSPKPSKPTLMKKPALAQKPNIPPKTMTWRVGDEALN</sequence>
<evidence type="ECO:0000256" key="6">
    <source>
        <dbReference type="ARBA" id="ARBA00023136"/>
    </source>
</evidence>
<gene>
    <name evidence="12" type="ORF">P4O66_005268</name>
</gene>
<name>A0AAD8ZYX4_9TELE</name>